<gene>
    <name evidence="1" type="ORF">C2G38_2180874</name>
</gene>
<organism evidence="1 2">
    <name type="scientific">Gigaspora rosea</name>
    <dbReference type="NCBI Taxonomy" id="44941"/>
    <lineage>
        <taxon>Eukaryota</taxon>
        <taxon>Fungi</taxon>
        <taxon>Fungi incertae sedis</taxon>
        <taxon>Mucoromycota</taxon>
        <taxon>Glomeromycotina</taxon>
        <taxon>Glomeromycetes</taxon>
        <taxon>Diversisporales</taxon>
        <taxon>Gigasporaceae</taxon>
        <taxon>Gigaspora</taxon>
    </lineage>
</organism>
<dbReference type="OrthoDB" id="392046at2759"/>
<evidence type="ECO:0000313" key="2">
    <source>
        <dbReference type="Proteomes" id="UP000266673"/>
    </source>
</evidence>
<comment type="caution">
    <text evidence="1">The sequence shown here is derived from an EMBL/GenBank/DDBJ whole genome shotgun (WGS) entry which is preliminary data.</text>
</comment>
<dbReference type="Proteomes" id="UP000266673">
    <property type="component" value="Unassembled WGS sequence"/>
</dbReference>
<proteinExistence type="predicted"/>
<keyword evidence="2" id="KW-1185">Reference proteome</keyword>
<dbReference type="EMBL" id="QKWP01000452">
    <property type="protein sequence ID" value="RIB19822.1"/>
    <property type="molecule type" value="Genomic_DNA"/>
</dbReference>
<name>A0A397VCT9_9GLOM</name>
<reference evidence="1 2" key="1">
    <citation type="submission" date="2018-06" db="EMBL/GenBank/DDBJ databases">
        <title>Comparative genomics reveals the genomic features of Rhizophagus irregularis, R. cerebriforme, R. diaphanum and Gigaspora rosea, and their symbiotic lifestyle signature.</title>
        <authorList>
            <person name="Morin E."/>
            <person name="San Clemente H."/>
            <person name="Chen E.C.H."/>
            <person name="De La Providencia I."/>
            <person name="Hainaut M."/>
            <person name="Kuo A."/>
            <person name="Kohler A."/>
            <person name="Murat C."/>
            <person name="Tang N."/>
            <person name="Roy S."/>
            <person name="Loubradou J."/>
            <person name="Henrissat B."/>
            <person name="Grigoriev I.V."/>
            <person name="Corradi N."/>
            <person name="Roux C."/>
            <person name="Martin F.M."/>
        </authorList>
    </citation>
    <scope>NUCLEOTIDE SEQUENCE [LARGE SCALE GENOMIC DNA]</scope>
    <source>
        <strain evidence="1 2">DAOM 194757</strain>
    </source>
</reference>
<protein>
    <submittedName>
        <fullName evidence="1">Uncharacterized protein</fullName>
    </submittedName>
</protein>
<dbReference type="AlphaFoldDB" id="A0A397VCT9"/>
<accession>A0A397VCT9</accession>
<evidence type="ECO:0000313" key="1">
    <source>
        <dbReference type="EMBL" id="RIB19822.1"/>
    </source>
</evidence>
<sequence length="64" mass="7478">MTWPDSTDNTLNKILDTILANQMNLKTLLHFHEEIKSTIHLQLKEIKNIKDILNNLYKTDEALS</sequence>